<gene>
    <name evidence="2" type="ORF">POM88_015545</name>
</gene>
<keyword evidence="3" id="KW-1185">Reference proteome</keyword>
<dbReference type="AlphaFoldDB" id="A0AAD8IKE8"/>
<dbReference type="PANTHER" id="PTHR33181:SF59">
    <property type="entry name" value="OVATE FAMILY PROTEIN"/>
    <property type="match status" value="1"/>
</dbReference>
<evidence type="ECO:0000313" key="2">
    <source>
        <dbReference type="EMBL" id="KAK1387367.1"/>
    </source>
</evidence>
<feature type="compositionally biased region" description="Basic and acidic residues" evidence="1">
    <location>
        <begin position="52"/>
        <end position="63"/>
    </location>
</feature>
<evidence type="ECO:0000256" key="1">
    <source>
        <dbReference type="SAM" id="MobiDB-lite"/>
    </source>
</evidence>
<proteinExistence type="predicted"/>
<protein>
    <submittedName>
        <fullName evidence="2">TBC1 domain family member 22A like</fullName>
    </submittedName>
</protein>
<sequence length="104" mass="11690">MTSSPSNTSWVRTIKSPFRKARTFFNNNHSHQGSAAAAAAATTRAHRRNKSRHPEGHDDDDKKMIDLQLEGEVMACTYEDVQVMWSILDKSNNKPRSSLCNVNS</sequence>
<organism evidence="2 3">
    <name type="scientific">Heracleum sosnowskyi</name>
    <dbReference type="NCBI Taxonomy" id="360622"/>
    <lineage>
        <taxon>Eukaryota</taxon>
        <taxon>Viridiplantae</taxon>
        <taxon>Streptophyta</taxon>
        <taxon>Embryophyta</taxon>
        <taxon>Tracheophyta</taxon>
        <taxon>Spermatophyta</taxon>
        <taxon>Magnoliopsida</taxon>
        <taxon>eudicotyledons</taxon>
        <taxon>Gunneridae</taxon>
        <taxon>Pentapetalae</taxon>
        <taxon>asterids</taxon>
        <taxon>campanulids</taxon>
        <taxon>Apiales</taxon>
        <taxon>Apiaceae</taxon>
        <taxon>Apioideae</taxon>
        <taxon>apioid superclade</taxon>
        <taxon>Tordylieae</taxon>
        <taxon>Tordyliinae</taxon>
        <taxon>Heracleum</taxon>
    </lineage>
</organism>
<comment type="caution">
    <text evidence="2">The sequence shown here is derived from an EMBL/GenBank/DDBJ whole genome shotgun (WGS) entry which is preliminary data.</text>
</comment>
<accession>A0AAD8IKE8</accession>
<dbReference type="PANTHER" id="PTHR33181">
    <property type="entry name" value="OS01G0778500 PROTEIN"/>
    <property type="match status" value="1"/>
</dbReference>
<name>A0AAD8IKE8_9APIA</name>
<evidence type="ECO:0000313" key="3">
    <source>
        <dbReference type="Proteomes" id="UP001237642"/>
    </source>
</evidence>
<dbReference type="EMBL" id="JAUIZM010000004">
    <property type="protein sequence ID" value="KAK1387367.1"/>
    <property type="molecule type" value="Genomic_DNA"/>
</dbReference>
<dbReference type="Proteomes" id="UP001237642">
    <property type="component" value="Unassembled WGS sequence"/>
</dbReference>
<reference evidence="2" key="1">
    <citation type="submission" date="2023-02" db="EMBL/GenBank/DDBJ databases">
        <title>Genome of toxic invasive species Heracleum sosnowskyi carries increased number of genes despite the absence of recent whole-genome duplications.</title>
        <authorList>
            <person name="Schelkunov M."/>
            <person name="Shtratnikova V."/>
            <person name="Makarenko M."/>
            <person name="Klepikova A."/>
            <person name="Omelchenko D."/>
            <person name="Novikova G."/>
            <person name="Obukhova E."/>
            <person name="Bogdanov V."/>
            <person name="Penin A."/>
            <person name="Logacheva M."/>
        </authorList>
    </citation>
    <scope>NUCLEOTIDE SEQUENCE</scope>
    <source>
        <strain evidence="2">Hsosn_3</strain>
        <tissue evidence="2">Leaf</tissue>
    </source>
</reference>
<reference evidence="2" key="2">
    <citation type="submission" date="2023-05" db="EMBL/GenBank/DDBJ databases">
        <authorList>
            <person name="Schelkunov M.I."/>
        </authorList>
    </citation>
    <scope>NUCLEOTIDE SEQUENCE</scope>
    <source>
        <strain evidence="2">Hsosn_3</strain>
        <tissue evidence="2">Leaf</tissue>
    </source>
</reference>
<feature type="region of interest" description="Disordered" evidence="1">
    <location>
        <begin position="27"/>
        <end position="63"/>
    </location>
</feature>